<name>A0A0K2V9N5_LEPSM</name>
<proteinExistence type="predicted"/>
<accession>A0A0K2V9N5</accession>
<reference evidence="1" key="1">
    <citation type="submission" date="2014-05" db="EMBL/GenBank/DDBJ databases">
        <authorList>
            <person name="Chronopoulou M."/>
        </authorList>
    </citation>
    <scope>NUCLEOTIDE SEQUENCE</scope>
    <source>
        <tissue evidence="1">Whole organism</tissue>
    </source>
</reference>
<feature type="non-terminal residue" evidence="1">
    <location>
        <position position="45"/>
    </location>
</feature>
<organism evidence="1">
    <name type="scientific">Lepeophtheirus salmonis</name>
    <name type="common">Salmon louse</name>
    <name type="synonym">Caligus salmonis</name>
    <dbReference type="NCBI Taxonomy" id="72036"/>
    <lineage>
        <taxon>Eukaryota</taxon>
        <taxon>Metazoa</taxon>
        <taxon>Ecdysozoa</taxon>
        <taxon>Arthropoda</taxon>
        <taxon>Crustacea</taxon>
        <taxon>Multicrustacea</taxon>
        <taxon>Hexanauplia</taxon>
        <taxon>Copepoda</taxon>
        <taxon>Siphonostomatoida</taxon>
        <taxon>Caligidae</taxon>
        <taxon>Lepeophtheirus</taxon>
    </lineage>
</organism>
<dbReference type="AlphaFoldDB" id="A0A0K2V9N5"/>
<evidence type="ECO:0000313" key="1">
    <source>
        <dbReference type="EMBL" id="CDW47199.1"/>
    </source>
</evidence>
<dbReference type="EMBL" id="HACA01029838">
    <property type="protein sequence ID" value="CDW47199.1"/>
    <property type="molecule type" value="Transcribed_RNA"/>
</dbReference>
<protein>
    <submittedName>
        <fullName evidence="1">Putative LOC102078387 [Oreochromis niloticus]</fullName>
    </submittedName>
</protein>
<sequence>MPVPSPELCQRIMHSVYKDNYPGFKEMLRRLSLFYACPNFCEPTS</sequence>